<dbReference type="EMBL" id="VSSQ01000570">
    <property type="protein sequence ID" value="MPL97690.1"/>
    <property type="molecule type" value="Genomic_DNA"/>
</dbReference>
<feature type="domain" description="Tail specific protease" evidence="1">
    <location>
        <begin position="312"/>
        <end position="392"/>
    </location>
</feature>
<reference evidence="2" key="1">
    <citation type="submission" date="2019-08" db="EMBL/GenBank/DDBJ databases">
        <authorList>
            <person name="Kucharzyk K."/>
            <person name="Murdoch R.W."/>
            <person name="Higgins S."/>
            <person name="Loffler F."/>
        </authorList>
    </citation>
    <scope>NUCLEOTIDE SEQUENCE</scope>
</reference>
<dbReference type="GO" id="GO:0006508">
    <property type="term" value="P:proteolysis"/>
    <property type="evidence" value="ECO:0007669"/>
    <property type="project" value="InterPro"/>
</dbReference>
<dbReference type="InterPro" id="IPR029045">
    <property type="entry name" value="ClpP/crotonase-like_dom_sf"/>
</dbReference>
<dbReference type="GO" id="GO:0008236">
    <property type="term" value="F:serine-type peptidase activity"/>
    <property type="evidence" value="ECO:0007669"/>
    <property type="project" value="InterPro"/>
</dbReference>
<proteinExistence type="predicted"/>
<dbReference type="AlphaFoldDB" id="A0A644W2M8"/>
<dbReference type="Pfam" id="PF03572">
    <property type="entry name" value="Peptidase_S41"/>
    <property type="match status" value="1"/>
</dbReference>
<dbReference type="SUPFAM" id="SSF52096">
    <property type="entry name" value="ClpP/crotonase"/>
    <property type="match status" value="1"/>
</dbReference>
<protein>
    <recommendedName>
        <fullName evidence="1">Tail specific protease domain-containing protein</fullName>
    </recommendedName>
</protein>
<accession>A0A644W2M8</accession>
<name>A0A644W2M8_9ZZZZ</name>
<sequence>MRKLIIITLVLIPIIVTSQEAKITDWESDLNLLKIELPKNHYNLYNLKNENDFTSGIEQLIIEGRNLNNLKIAIKLQQLIASFGDSHTMVGWSKFADNNKILPLNIMWFRDGLYIIGATEENKRILGHKILKVNGNPITLITDSLRTLITEDNHAAIKKELPKLILYVQLLEHFGFVENSPINLYLEDQKGESLEYAIQPGVMTRQNRISIVPDSIALCYQNGKSVFTDSILNNGNVYYIQYNVCASREFPPQGFRGNPEQLPLFSDFKKKVIGTINNNDFEKVIFDIRFNSGGNSAPGTELIREMSMIKKLNQKGKLYVIIGRQTFSSAIINAMDFKNMTQAIFVGEETSGKPNHFGEIKLLGLPSSGLMIQYSTKYFKNSEKDFNTITPDNIIEESFKDFMKGIDPAYEWIIKQ</sequence>
<gene>
    <name evidence="2" type="ORF">SDC9_43883</name>
</gene>
<evidence type="ECO:0000313" key="2">
    <source>
        <dbReference type="EMBL" id="MPL97690.1"/>
    </source>
</evidence>
<dbReference type="InterPro" id="IPR005151">
    <property type="entry name" value="Tail-specific_protease"/>
</dbReference>
<comment type="caution">
    <text evidence="2">The sequence shown here is derived from an EMBL/GenBank/DDBJ whole genome shotgun (WGS) entry which is preliminary data.</text>
</comment>
<dbReference type="Gene3D" id="3.90.226.10">
    <property type="entry name" value="2-enoyl-CoA Hydratase, Chain A, domain 1"/>
    <property type="match status" value="1"/>
</dbReference>
<organism evidence="2">
    <name type="scientific">bioreactor metagenome</name>
    <dbReference type="NCBI Taxonomy" id="1076179"/>
    <lineage>
        <taxon>unclassified sequences</taxon>
        <taxon>metagenomes</taxon>
        <taxon>ecological metagenomes</taxon>
    </lineage>
</organism>
<evidence type="ECO:0000259" key="1">
    <source>
        <dbReference type="Pfam" id="PF03572"/>
    </source>
</evidence>